<name>A0A2X0V899_9GAMM</name>
<keyword evidence="3" id="KW-1185">Reference proteome</keyword>
<keyword evidence="2" id="KW-0378">Hydrolase</keyword>
<evidence type="ECO:0000313" key="3">
    <source>
        <dbReference type="Proteomes" id="UP000250086"/>
    </source>
</evidence>
<dbReference type="GO" id="GO:0008800">
    <property type="term" value="F:beta-lactamase activity"/>
    <property type="evidence" value="ECO:0007669"/>
    <property type="project" value="UniProtKB-EC"/>
</dbReference>
<dbReference type="AlphaFoldDB" id="A0A2X0V899"/>
<dbReference type="SMART" id="SM00671">
    <property type="entry name" value="SEL1"/>
    <property type="match status" value="1"/>
</dbReference>
<dbReference type="InterPro" id="IPR006597">
    <property type="entry name" value="Sel1-like"/>
</dbReference>
<organism evidence="2 3">
    <name type="scientific">Anaerobiospirillum thomasii</name>
    <dbReference type="NCBI Taxonomy" id="179995"/>
    <lineage>
        <taxon>Bacteria</taxon>
        <taxon>Pseudomonadati</taxon>
        <taxon>Pseudomonadota</taxon>
        <taxon>Gammaproteobacteria</taxon>
        <taxon>Aeromonadales</taxon>
        <taxon>Succinivibrionaceae</taxon>
        <taxon>Anaerobiospirillum</taxon>
    </lineage>
</organism>
<dbReference type="RefSeq" id="WP_146740826.1">
    <property type="nucleotide sequence ID" value="NZ_UAPV01000001.1"/>
</dbReference>
<feature type="signal peptide" evidence="1">
    <location>
        <begin position="1"/>
        <end position="27"/>
    </location>
</feature>
<dbReference type="EMBL" id="UAPV01000001">
    <property type="protein sequence ID" value="SPT69346.1"/>
    <property type="molecule type" value="Genomic_DNA"/>
</dbReference>
<dbReference type="Proteomes" id="UP000250086">
    <property type="component" value="Unassembled WGS sequence"/>
</dbReference>
<dbReference type="InterPro" id="IPR011990">
    <property type="entry name" value="TPR-like_helical_dom_sf"/>
</dbReference>
<dbReference type="EC" id="3.5.2.6" evidence="2"/>
<evidence type="ECO:0000256" key="1">
    <source>
        <dbReference type="SAM" id="SignalP"/>
    </source>
</evidence>
<keyword evidence="1" id="KW-0732">Signal</keyword>
<protein>
    <submittedName>
        <fullName evidence="2">Beta-lactamase hcpD</fullName>
        <ecNumber evidence="2">3.5.2.6</ecNumber>
    </submittedName>
</protein>
<dbReference type="SUPFAM" id="SSF81901">
    <property type="entry name" value="HCP-like"/>
    <property type="match status" value="1"/>
</dbReference>
<sequence length="134" mass="14426">MSYVKNLKVLTLALVACSVVGVSSVNAAPVRIPKDILSLESKCNGGDVNSCLKAGDIFKEGKRVRQNLDRAAKLYTKGCDLKSGVSCEQAVGAYTQKGSKEDGQKIIKLIRKACDLDMKGSCTFIEEHPEIFNG</sequence>
<proteinExistence type="predicted"/>
<dbReference type="Gene3D" id="1.25.40.10">
    <property type="entry name" value="Tetratricopeptide repeat domain"/>
    <property type="match status" value="1"/>
</dbReference>
<evidence type="ECO:0000313" key="2">
    <source>
        <dbReference type="EMBL" id="SPT69346.1"/>
    </source>
</evidence>
<gene>
    <name evidence="2" type="primary">hcpD_1</name>
    <name evidence="2" type="ORF">NCTC13093_00715</name>
</gene>
<feature type="chain" id="PRO_5039933545" evidence="1">
    <location>
        <begin position="28"/>
        <end position="134"/>
    </location>
</feature>
<reference evidence="2 3" key="1">
    <citation type="submission" date="2018-06" db="EMBL/GenBank/DDBJ databases">
        <authorList>
            <consortium name="Pathogen Informatics"/>
            <person name="Doyle S."/>
        </authorList>
    </citation>
    <scope>NUCLEOTIDE SEQUENCE [LARGE SCALE GENOMIC DNA]</scope>
    <source>
        <strain evidence="2 3">NCTC13093</strain>
    </source>
</reference>
<accession>A0A2X0V899</accession>